<evidence type="ECO:0000313" key="5">
    <source>
        <dbReference type="Proteomes" id="UP000707731"/>
    </source>
</evidence>
<dbReference type="Proteomes" id="UP000707731">
    <property type="component" value="Unassembled WGS sequence"/>
</dbReference>
<dbReference type="RefSeq" id="WP_195004134.1">
    <property type="nucleotide sequence ID" value="NZ_JADLQN010000004.1"/>
</dbReference>
<gene>
    <name evidence="4" type="ORF">IU449_22090</name>
</gene>
<dbReference type="PANTHER" id="PTHR43072">
    <property type="entry name" value="N-ACETYLTRANSFERASE"/>
    <property type="match status" value="1"/>
</dbReference>
<dbReference type="EMBL" id="JADLQN010000004">
    <property type="protein sequence ID" value="MBF6357201.1"/>
    <property type="molecule type" value="Genomic_DNA"/>
</dbReference>
<dbReference type="Gene3D" id="3.40.630.30">
    <property type="match status" value="1"/>
</dbReference>
<dbReference type="PANTHER" id="PTHR43072:SF23">
    <property type="entry name" value="UPF0039 PROTEIN C11D3.02C"/>
    <property type="match status" value="1"/>
</dbReference>
<dbReference type="Pfam" id="PF00583">
    <property type="entry name" value="Acetyltransf_1"/>
    <property type="match status" value="1"/>
</dbReference>
<accession>A0ABS0DFE7</accession>
<keyword evidence="2" id="KW-0012">Acyltransferase</keyword>
<feature type="domain" description="N-acetyltransferase" evidence="3">
    <location>
        <begin position="10"/>
        <end position="168"/>
    </location>
</feature>
<dbReference type="SUPFAM" id="SSF55729">
    <property type="entry name" value="Acyl-CoA N-acyltransferases (Nat)"/>
    <property type="match status" value="1"/>
</dbReference>
<dbReference type="InterPro" id="IPR000182">
    <property type="entry name" value="GNAT_dom"/>
</dbReference>
<evidence type="ECO:0000256" key="1">
    <source>
        <dbReference type="ARBA" id="ARBA00022679"/>
    </source>
</evidence>
<reference evidence="4 5" key="1">
    <citation type="submission" date="2020-10" db="EMBL/GenBank/DDBJ databases">
        <title>Identification of Nocardia species via Next-generation sequencing and recognition of intraspecies genetic diversity.</title>
        <authorList>
            <person name="Li P."/>
            <person name="Li P."/>
            <person name="Lu B."/>
        </authorList>
    </citation>
    <scope>NUCLEOTIDE SEQUENCE [LARGE SCALE GENOMIC DNA]</scope>
    <source>
        <strain evidence="4 5">BJ06-0143</strain>
    </source>
</reference>
<dbReference type="PROSITE" id="PS51186">
    <property type="entry name" value="GNAT"/>
    <property type="match status" value="1"/>
</dbReference>
<protein>
    <submittedName>
        <fullName evidence="4">N-acetyltransferase</fullName>
    </submittedName>
</protein>
<dbReference type="CDD" id="cd04301">
    <property type="entry name" value="NAT_SF"/>
    <property type="match status" value="1"/>
</dbReference>
<comment type="caution">
    <text evidence="4">The sequence shown here is derived from an EMBL/GenBank/DDBJ whole genome shotgun (WGS) entry which is preliminary data.</text>
</comment>
<sequence>MTVTHARPDTVIRDAIEDDLPAILELHNINIATSTALWDVEEADPADRLAWFRDRRAAGMPVLIAEVDGEFAGYAHYGQFRPKAGYRYSVENSVYIAERFHRRGLASALLGALIERARGSGRVHTMIAAIESGNAASIALHERFGFVEVGRMPEVGRKFGRWLDLTLLQLTLPVAGD</sequence>
<name>A0ABS0DFE7_9NOCA</name>
<dbReference type="InterPro" id="IPR016181">
    <property type="entry name" value="Acyl_CoA_acyltransferase"/>
</dbReference>
<keyword evidence="1" id="KW-0808">Transferase</keyword>
<evidence type="ECO:0000313" key="4">
    <source>
        <dbReference type="EMBL" id="MBF6357201.1"/>
    </source>
</evidence>
<evidence type="ECO:0000256" key="2">
    <source>
        <dbReference type="ARBA" id="ARBA00023315"/>
    </source>
</evidence>
<organism evidence="4 5">
    <name type="scientific">Nocardia higoensis</name>
    <dbReference type="NCBI Taxonomy" id="228599"/>
    <lineage>
        <taxon>Bacteria</taxon>
        <taxon>Bacillati</taxon>
        <taxon>Actinomycetota</taxon>
        <taxon>Actinomycetes</taxon>
        <taxon>Mycobacteriales</taxon>
        <taxon>Nocardiaceae</taxon>
        <taxon>Nocardia</taxon>
    </lineage>
</organism>
<keyword evidence="5" id="KW-1185">Reference proteome</keyword>
<proteinExistence type="predicted"/>
<evidence type="ECO:0000259" key="3">
    <source>
        <dbReference type="PROSITE" id="PS51186"/>
    </source>
</evidence>